<feature type="transmembrane region" description="Helical" evidence="6">
    <location>
        <begin position="76"/>
        <end position="94"/>
    </location>
</feature>
<protein>
    <submittedName>
        <fullName evidence="7">MFS transporter</fullName>
    </submittedName>
</protein>
<keyword evidence="5 6" id="KW-0472">Membrane</keyword>
<keyword evidence="8" id="KW-1185">Reference proteome</keyword>
<reference evidence="7 8" key="1">
    <citation type="journal article" date="2015" name="Int. J. Syst. Evol. Microbiol.">
        <title>Carboxylicivirga linearis sp. nov., isolated from a sea cucumber culture pond.</title>
        <authorList>
            <person name="Wang F.Q."/>
            <person name="Zhou Y.X."/>
            <person name="Lin X.Z."/>
            <person name="Chen G.J."/>
            <person name="Du Z.J."/>
        </authorList>
    </citation>
    <scope>NUCLEOTIDE SEQUENCE [LARGE SCALE GENOMIC DNA]</scope>
    <source>
        <strain evidence="7 8">FB218</strain>
    </source>
</reference>
<comment type="caution">
    <text evidence="7">The sequence shown here is derived from an EMBL/GenBank/DDBJ whole genome shotgun (WGS) entry which is preliminary data.</text>
</comment>
<feature type="transmembrane region" description="Helical" evidence="6">
    <location>
        <begin position="141"/>
        <end position="161"/>
    </location>
</feature>
<evidence type="ECO:0000256" key="6">
    <source>
        <dbReference type="SAM" id="Phobius"/>
    </source>
</evidence>
<keyword evidence="2" id="KW-1003">Cell membrane</keyword>
<dbReference type="Gene3D" id="1.20.1250.20">
    <property type="entry name" value="MFS general substrate transporter like domains"/>
    <property type="match status" value="2"/>
</dbReference>
<comment type="subcellular location">
    <subcellularLocation>
        <location evidence="1">Cell inner membrane</location>
        <topology evidence="1">Multi-pass membrane protein</topology>
    </subcellularLocation>
</comment>
<feature type="transmembrane region" description="Helical" evidence="6">
    <location>
        <begin position="364"/>
        <end position="385"/>
    </location>
</feature>
<evidence type="ECO:0000256" key="5">
    <source>
        <dbReference type="ARBA" id="ARBA00023136"/>
    </source>
</evidence>
<keyword evidence="3 6" id="KW-0812">Transmembrane</keyword>
<dbReference type="PANTHER" id="PTHR43702:SF3">
    <property type="entry name" value="PROTEIN TSGA"/>
    <property type="match status" value="1"/>
</dbReference>
<feature type="transmembrane region" description="Helical" evidence="6">
    <location>
        <begin position="338"/>
        <end position="357"/>
    </location>
</feature>
<feature type="transmembrane region" description="Helical" evidence="6">
    <location>
        <begin position="216"/>
        <end position="234"/>
    </location>
</feature>
<feature type="transmembrane region" description="Helical" evidence="6">
    <location>
        <begin position="100"/>
        <end position="121"/>
    </location>
</feature>
<feature type="transmembrane region" description="Helical" evidence="6">
    <location>
        <begin position="264"/>
        <end position="284"/>
    </location>
</feature>
<name>A0ABS5JRJ3_9BACT</name>
<dbReference type="RefSeq" id="WP_212214038.1">
    <property type="nucleotide sequence ID" value="NZ_JAGUCO010000002.1"/>
</dbReference>
<dbReference type="Pfam" id="PF07690">
    <property type="entry name" value="MFS_1"/>
    <property type="match status" value="1"/>
</dbReference>
<accession>A0ABS5JRJ3</accession>
<organism evidence="7 8">
    <name type="scientific">Carboxylicivirga linearis</name>
    <dbReference type="NCBI Taxonomy" id="1628157"/>
    <lineage>
        <taxon>Bacteria</taxon>
        <taxon>Pseudomonadati</taxon>
        <taxon>Bacteroidota</taxon>
        <taxon>Bacteroidia</taxon>
        <taxon>Marinilabiliales</taxon>
        <taxon>Marinilabiliaceae</taxon>
        <taxon>Carboxylicivirga</taxon>
    </lineage>
</organism>
<dbReference type="InterPro" id="IPR050375">
    <property type="entry name" value="MFS_TsgA-like"/>
</dbReference>
<feature type="transmembrane region" description="Helical" evidence="6">
    <location>
        <begin position="41"/>
        <end position="64"/>
    </location>
</feature>
<evidence type="ECO:0000256" key="2">
    <source>
        <dbReference type="ARBA" id="ARBA00022475"/>
    </source>
</evidence>
<sequence length="427" mass="44816">MNQRKNYALPIVMMILLFGMISFVTNLAAPMGVVVKSQFQASNFLGMLGNFANFLAYAFMGIPAGKLLEKIGYKKTALIGIVVGFVGVGIQYMSGIAESFLVYLLGAFIAGFSMCILNVVVNPMLNTLGGGGKKGNQLLQVGATFNSLMGTSVPLLVGMLVGEVTKNTAIKDVNAVMFTALGIFAMVGIVLSFVNIPEPHMNTGEEEKEKSQYSAWSFRHFVLGAIGIGVYVGVEVGVPGTLNFFLADANAGGLDAATAGTVAATYWLLMLVGRFVGASIGAYVSSKTMLITASAVGMLLAFMAIVSPITSTVSIPVFQSSASGLSFGMANVPINAMYLVLIGLCTSVMWGGIFNLAVEGLGKFTASASGIFMTMVVGGGILPLIQNAVADSVGYMMSYWVPFLGLAYLLYYSLIGSKNVNTDIPVE</sequence>
<feature type="transmembrane region" description="Helical" evidence="6">
    <location>
        <begin position="296"/>
        <end position="318"/>
    </location>
</feature>
<evidence type="ECO:0000256" key="4">
    <source>
        <dbReference type="ARBA" id="ARBA00022989"/>
    </source>
</evidence>
<evidence type="ECO:0000313" key="7">
    <source>
        <dbReference type="EMBL" id="MBS2097525.1"/>
    </source>
</evidence>
<proteinExistence type="predicted"/>
<dbReference type="EMBL" id="JAGUCO010000002">
    <property type="protein sequence ID" value="MBS2097525.1"/>
    <property type="molecule type" value="Genomic_DNA"/>
</dbReference>
<dbReference type="PANTHER" id="PTHR43702">
    <property type="entry name" value="L-FUCOSE-PROTON SYMPORTER"/>
    <property type="match status" value="1"/>
</dbReference>
<dbReference type="Proteomes" id="UP000708576">
    <property type="component" value="Unassembled WGS sequence"/>
</dbReference>
<gene>
    <name evidence="7" type="ORF">KEM10_04485</name>
</gene>
<dbReference type="InterPro" id="IPR036259">
    <property type="entry name" value="MFS_trans_sf"/>
</dbReference>
<feature type="transmembrane region" description="Helical" evidence="6">
    <location>
        <begin position="397"/>
        <end position="415"/>
    </location>
</feature>
<evidence type="ECO:0000313" key="8">
    <source>
        <dbReference type="Proteomes" id="UP000708576"/>
    </source>
</evidence>
<feature type="transmembrane region" description="Helical" evidence="6">
    <location>
        <begin position="173"/>
        <end position="196"/>
    </location>
</feature>
<feature type="transmembrane region" description="Helical" evidence="6">
    <location>
        <begin position="7"/>
        <end position="29"/>
    </location>
</feature>
<dbReference type="InterPro" id="IPR011701">
    <property type="entry name" value="MFS"/>
</dbReference>
<evidence type="ECO:0000256" key="1">
    <source>
        <dbReference type="ARBA" id="ARBA00004429"/>
    </source>
</evidence>
<evidence type="ECO:0000256" key="3">
    <source>
        <dbReference type="ARBA" id="ARBA00022692"/>
    </source>
</evidence>
<dbReference type="SUPFAM" id="SSF103473">
    <property type="entry name" value="MFS general substrate transporter"/>
    <property type="match status" value="1"/>
</dbReference>
<keyword evidence="4 6" id="KW-1133">Transmembrane helix</keyword>